<dbReference type="InterPro" id="IPR050553">
    <property type="entry name" value="Thioredoxin_ResA/DsbE_sf"/>
</dbReference>
<keyword evidence="1" id="KW-0676">Redox-active center</keyword>
<evidence type="ECO:0000313" key="3">
    <source>
        <dbReference type="EMBL" id="BBP01885.1"/>
    </source>
</evidence>
<dbReference type="Gene3D" id="3.40.30.10">
    <property type="entry name" value="Glutaredoxin"/>
    <property type="match status" value="1"/>
</dbReference>
<dbReference type="GO" id="GO:0015036">
    <property type="term" value="F:disulfide oxidoreductase activity"/>
    <property type="evidence" value="ECO:0007669"/>
    <property type="project" value="UniProtKB-ARBA"/>
</dbReference>
<dbReference type="InterPro" id="IPR017937">
    <property type="entry name" value="Thioredoxin_CS"/>
</dbReference>
<organism evidence="3 4">
    <name type="scientific">Sulfuriferula nivalis</name>
    <dbReference type="NCBI Taxonomy" id="2675298"/>
    <lineage>
        <taxon>Bacteria</taxon>
        <taxon>Pseudomonadati</taxon>
        <taxon>Pseudomonadota</taxon>
        <taxon>Betaproteobacteria</taxon>
        <taxon>Nitrosomonadales</taxon>
        <taxon>Sulfuricellaceae</taxon>
        <taxon>Sulfuriferula</taxon>
    </lineage>
</organism>
<dbReference type="InterPro" id="IPR013766">
    <property type="entry name" value="Thioredoxin_domain"/>
</dbReference>
<dbReference type="InterPro" id="IPR036249">
    <property type="entry name" value="Thioredoxin-like_sf"/>
</dbReference>
<dbReference type="GO" id="GO:0016209">
    <property type="term" value="F:antioxidant activity"/>
    <property type="evidence" value="ECO:0007669"/>
    <property type="project" value="InterPro"/>
</dbReference>
<name>A0A809RK80_9PROT</name>
<dbReference type="PANTHER" id="PTHR42852:SF13">
    <property type="entry name" value="PROTEIN DIPZ"/>
    <property type="match status" value="1"/>
</dbReference>
<feature type="domain" description="Thioredoxin" evidence="2">
    <location>
        <begin position="15"/>
        <end position="153"/>
    </location>
</feature>
<dbReference type="CDD" id="cd02966">
    <property type="entry name" value="TlpA_like_family"/>
    <property type="match status" value="1"/>
</dbReference>
<reference evidence="4" key="1">
    <citation type="submission" date="2019-11" db="EMBL/GenBank/DDBJ databases">
        <title>Isolation and characterization of a novel species in the genus Sulfuriferula.</title>
        <authorList>
            <person name="Mochizuki J."/>
            <person name="Kojima H."/>
            <person name="Fukui M."/>
        </authorList>
    </citation>
    <scope>NUCLEOTIDE SEQUENCE [LARGE SCALE GENOMIC DNA]</scope>
    <source>
        <strain evidence="4">SGTM</strain>
    </source>
</reference>
<proteinExistence type="predicted"/>
<dbReference type="PROSITE" id="PS00194">
    <property type="entry name" value="THIOREDOXIN_1"/>
    <property type="match status" value="1"/>
</dbReference>
<sequence>MLIVYFWFRPPAWVSEEHRPVDNFSVTTTDNRVIALSDLRGKVVIVSFWATWCPYCRHEMPEIQSFYRDWHNKGVEILALSIEDDPALVAQFMRQEAYSFTAAIADATTQQAFGKIDKVPMSFIIDKKGVIRHKIDGQVYYGRLEDLVQPLLKE</sequence>
<evidence type="ECO:0000259" key="2">
    <source>
        <dbReference type="PROSITE" id="PS51352"/>
    </source>
</evidence>
<evidence type="ECO:0000313" key="4">
    <source>
        <dbReference type="Proteomes" id="UP000463939"/>
    </source>
</evidence>
<dbReference type="PANTHER" id="PTHR42852">
    <property type="entry name" value="THIOL:DISULFIDE INTERCHANGE PROTEIN DSBE"/>
    <property type="match status" value="1"/>
</dbReference>
<dbReference type="InterPro" id="IPR000866">
    <property type="entry name" value="AhpC/TSA"/>
</dbReference>
<dbReference type="Proteomes" id="UP000463939">
    <property type="component" value="Chromosome"/>
</dbReference>
<gene>
    <name evidence="3" type="ORF">SFSGTM_25930</name>
</gene>
<keyword evidence="4" id="KW-1185">Reference proteome</keyword>
<dbReference type="KEGG" id="sniv:SFSGTM_25930"/>
<accession>A0A809RK80</accession>
<evidence type="ECO:0000256" key="1">
    <source>
        <dbReference type="ARBA" id="ARBA00023284"/>
    </source>
</evidence>
<dbReference type="Pfam" id="PF00578">
    <property type="entry name" value="AhpC-TSA"/>
    <property type="match status" value="1"/>
</dbReference>
<dbReference type="AlphaFoldDB" id="A0A809RK80"/>
<dbReference type="PROSITE" id="PS51352">
    <property type="entry name" value="THIOREDOXIN_2"/>
    <property type="match status" value="1"/>
</dbReference>
<protein>
    <recommendedName>
        <fullName evidence="2">Thioredoxin domain-containing protein</fullName>
    </recommendedName>
</protein>
<dbReference type="SUPFAM" id="SSF52833">
    <property type="entry name" value="Thioredoxin-like"/>
    <property type="match status" value="1"/>
</dbReference>
<dbReference type="EMBL" id="AP021881">
    <property type="protein sequence ID" value="BBP01885.1"/>
    <property type="molecule type" value="Genomic_DNA"/>
</dbReference>